<evidence type="ECO:0000313" key="16">
    <source>
        <dbReference type="EMBL" id="MFC5529778.1"/>
    </source>
</evidence>
<dbReference type="InterPro" id="IPR037167">
    <property type="entry name" value="Peptidase_S11_C_sf"/>
</dbReference>
<keyword evidence="11" id="KW-0961">Cell wall biogenesis/degradation</keyword>
<dbReference type="PANTHER" id="PTHR21581:SF11">
    <property type="entry name" value="D-ALANYL-D-ALANINE CARBOXYPEPTIDASE DACA"/>
    <property type="match status" value="1"/>
</dbReference>
<evidence type="ECO:0000256" key="6">
    <source>
        <dbReference type="ARBA" id="ARBA00022670"/>
    </source>
</evidence>
<protein>
    <recommendedName>
        <fullName evidence="4">serine-type D-Ala-D-Ala carboxypeptidase</fullName>
        <ecNumber evidence="4">3.4.16.4</ecNumber>
    </recommendedName>
</protein>
<evidence type="ECO:0000256" key="1">
    <source>
        <dbReference type="ARBA" id="ARBA00003217"/>
    </source>
</evidence>
<evidence type="ECO:0000256" key="3">
    <source>
        <dbReference type="ARBA" id="ARBA00007164"/>
    </source>
</evidence>
<comment type="pathway">
    <text evidence="2">Cell wall biogenesis; peptidoglycan biosynthesis.</text>
</comment>
<dbReference type="PRINTS" id="PR00725">
    <property type="entry name" value="DADACBPTASE1"/>
</dbReference>
<dbReference type="Pfam" id="PF00768">
    <property type="entry name" value="Peptidase_S11"/>
    <property type="match status" value="1"/>
</dbReference>
<dbReference type="Gene3D" id="3.40.710.10">
    <property type="entry name" value="DD-peptidase/beta-lactamase superfamily"/>
    <property type="match status" value="1"/>
</dbReference>
<dbReference type="InterPro" id="IPR015956">
    <property type="entry name" value="Peniciliin-bd_prot_C_sf"/>
</dbReference>
<evidence type="ECO:0000256" key="11">
    <source>
        <dbReference type="ARBA" id="ARBA00023316"/>
    </source>
</evidence>
<keyword evidence="7 14" id="KW-0732">Signal</keyword>
<proteinExistence type="inferred from homology"/>
<accession>A0ABW0QZB9</accession>
<comment type="caution">
    <text evidence="16">The sequence shown here is derived from an EMBL/GenBank/DDBJ whole genome shotgun (WGS) entry which is preliminary data.</text>
</comment>
<comment type="similarity">
    <text evidence="3 13">Belongs to the peptidase S11 family.</text>
</comment>
<dbReference type="InterPro" id="IPR012907">
    <property type="entry name" value="Peptidase_S11_C"/>
</dbReference>
<dbReference type="PANTHER" id="PTHR21581">
    <property type="entry name" value="D-ALANYL-D-ALANINE CARBOXYPEPTIDASE"/>
    <property type="match status" value="1"/>
</dbReference>
<evidence type="ECO:0000256" key="10">
    <source>
        <dbReference type="ARBA" id="ARBA00022984"/>
    </source>
</evidence>
<organism evidence="16 17">
    <name type="scientific">Cohnella yongneupensis</name>
    <dbReference type="NCBI Taxonomy" id="425006"/>
    <lineage>
        <taxon>Bacteria</taxon>
        <taxon>Bacillati</taxon>
        <taxon>Bacillota</taxon>
        <taxon>Bacilli</taxon>
        <taxon>Bacillales</taxon>
        <taxon>Paenibacillaceae</taxon>
        <taxon>Cohnella</taxon>
    </lineage>
</organism>
<keyword evidence="8 16" id="KW-0378">Hydrolase</keyword>
<gene>
    <name evidence="16" type="ORF">ACFPQ4_10005</name>
</gene>
<dbReference type="SMART" id="SM00936">
    <property type="entry name" value="PBP5_C"/>
    <property type="match status" value="1"/>
</dbReference>
<dbReference type="InterPro" id="IPR001967">
    <property type="entry name" value="Peptidase_S11_N"/>
</dbReference>
<keyword evidence="17" id="KW-1185">Reference proteome</keyword>
<dbReference type="InterPro" id="IPR018044">
    <property type="entry name" value="Peptidase_S11"/>
</dbReference>
<name>A0ABW0QZB9_9BACL</name>
<comment type="function">
    <text evidence="1">Removes C-terminal D-alanyl residues from sugar-peptide cell wall precursors.</text>
</comment>
<comment type="catalytic activity">
    <reaction evidence="12">
        <text>Preferential cleavage: (Ac)2-L-Lys-D-Ala-|-D-Ala. Also transpeptidation of peptidyl-alanyl moieties that are N-acyl substituents of D-alanine.</text>
        <dbReference type="EC" id="3.4.16.4"/>
    </reaction>
</comment>
<feature type="signal peptide" evidence="14">
    <location>
        <begin position="1"/>
        <end position="29"/>
    </location>
</feature>
<evidence type="ECO:0000256" key="12">
    <source>
        <dbReference type="ARBA" id="ARBA00034000"/>
    </source>
</evidence>
<dbReference type="EMBL" id="JBHSNC010000028">
    <property type="protein sequence ID" value="MFC5529778.1"/>
    <property type="molecule type" value="Genomic_DNA"/>
</dbReference>
<evidence type="ECO:0000256" key="4">
    <source>
        <dbReference type="ARBA" id="ARBA00012448"/>
    </source>
</evidence>
<reference evidence="17" key="1">
    <citation type="journal article" date="2019" name="Int. J. Syst. Evol. Microbiol.">
        <title>The Global Catalogue of Microorganisms (GCM) 10K type strain sequencing project: providing services to taxonomists for standard genome sequencing and annotation.</title>
        <authorList>
            <consortium name="The Broad Institute Genomics Platform"/>
            <consortium name="The Broad Institute Genome Sequencing Center for Infectious Disease"/>
            <person name="Wu L."/>
            <person name="Ma J."/>
        </authorList>
    </citation>
    <scope>NUCLEOTIDE SEQUENCE [LARGE SCALE GENOMIC DNA]</scope>
    <source>
        <strain evidence="17">CGMCC 1.18578</strain>
    </source>
</reference>
<dbReference type="RefSeq" id="WP_378111698.1">
    <property type="nucleotide sequence ID" value="NZ_JBHSNC010000028.1"/>
</dbReference>
<evidence type="ECO:0000259" key="15">
    <source>
        <dbReference type="SMART" id="SM00936"/>
    </source>
</evidence>
<keyword evidence="5 16" id="KW-0121">Carboxypeptidase</keyword>
<dbReference type="Proteomes" id="UP001596108">
    <property type="component" value="Unassembled WGS sequence"/>
</dbReference>
<dbReference type="SUPFAM" id="SSF56601">
    <property type="entry name" value="beta-lactamase/transpeptidase-like"/>
    <property type="match status" value="1"/>
</dbReference>
<dbReference type="Pfam" id="PF07943">
    <property type="entry name" value="PBP5_C"/>
    <property type="match status" value="1"/>
</dbReference>
<feature type="domain" description="Peptidase S11 D-Ala-D-Ala carboxypeptidase A C-terminal" evidence="15">
    <location>
        <begin position="317"/>
        <end position="417"/>
    </location>
</feature>
<keyword evidence="6" id="KW-0645">Protease</keyword>
<evidence type="ECO:0000256" key="9">
    <source>
        <dbReference type="ARBA" id="ARBA00022960"/>
    </source>
</evidence>
<dbReference type="GO" id="GO:0004180">
    <property type="term" value="F:carboxypeptidase activity"/>
    <property type="evidence" value="ECO:0007669"/>
    <property type="project" value="UniProtKB-KW"/>
</dbReference>
<evidence type="ECO:0000256" key="7">
    <source>
        <dbReference type="ARBA" id="ARBA00022729"/>
    </source>
</evidence>
<dbReference type="SUPFAM" id="SSF69189">
    <property type="entry name" value="Penicillin-binding protein associated domain"/>
    <property type="match status" value="1"/>
</dbReference>
<evidence type="ECO:0000313" key="17">
    <source>
        <dbReference type="Proteomes" id="UP001596108"/>
    </source>
</evidence>
<dbReference type="EC" id="3.4.16.4" evidence="4"/>
<keyword evidence="10" id="KW-0573">Peptidoglycan synthesis</keyword>
<evidence type="ECO:0000256" key="2">
    <source>
        <dbReference type="ARBA" id="ARBA00004752"/>
    </source>
</evidence>
<evidence type="ECO:0000256" key="5">
    <source>
        <dbReference type="ARBA" id="ARBA00022645"/>
    </source>
</evidence>
<feature type="chain" id="PRO_5046713996" description="serine-type D-Ala-D-Ala carboxypeptidase" evidence="14">
    <location>
        <begin position="30"/>
        <end position="443"/>
    </location>
</feature>
<keyword evidence="9" id="KW-0133">Cell shape</keyword>
<evidence type="ECO:0000256" key="13">
    <source>
        <dbReference type="RuleBase" id="RU004016"/>
    </source>
</evidence>
<evidence type="ECO:0000256" key="8">
    <source>
        <dbReference type="ARBA" id="ARBA00022801"/>
    </source>
</evidence>
<evidence type="ECO:0000256" key="14">
    <source>
        <dbReference type="SAM" id="SignalP"/>
    </source>
</evidence>
<sequence>MSKRFAVYSVLTSFLFLYVFTAGSSVAFAAETAANKLTTGAVQVQANAAFLMDADSGQVMYQYDADTPRPPASMAKMMTEYLVNKAVKEGRLAWDQTITVGDNAALQDRRGSIIYLAKGEKYTIKDLYDAMAIFSANDATVQLAEAVSSTEEEFAKLMNETAAQLGMTNAHFINSTGLSRSMMPEGYKAESLEGETVMSARDTATLAYTILKEYPETLQTAKIVEKKFRARDKEPMLNWNYMLEENLSNPYLKKFAYQGVDGLKTGHTDEAGNCFTGTALINGTRLIAVVMGVPGNSKDGKRFLETAKLFDYGFHGFEKQTILEAKAVIPTFETLKVKKGKSKKVNVVTATDLTLLVPKGSKTTPEIVEVKPTQDPLMAPIKIGDKVGTATYKYKDPSTLEDKTVTVDLIAAEDVGKASWWRMLFRAIGDFFASLFNGIVNLF</sequence>
<dbReference type="Gene3D" id="2.60.410.10">
    <property type="entry name" value="D-Ala-D-Ala carboxypeptidase, C-terminal domain"/>
    <property type="match status" value="1"/>
</dbReference>
<dbReference type="InterPro" id="IPR012338">
    <property type="entry name" value="Beta-lactam/transpept-like"/>
</dbReference>